<keyword evidence="1" id="KW-1133">Transmembrane helix</keyword>
<proteinExistence type="predicted"/>
<keyword evidence="3" id="KW-1185">Reference proteome</keyword>
<comment type="caution">
    <text evidence="2">The sequence shown here is derived from an EMBL/GenBank/DDBJ whole genome shotgun (WGS) entry which is preliminary data.</text>
</comment>
<evidence type="ECO:0000313" key="3">
    <source>
        <dbReference type="Proteomes" id="UP000175669"/>
    </source>
</evidence>
<name>A0A1E8CNH0_9GAMM</name>
<dbReference type="PANTHER" id="PTHR34703:SF1">
    <property type="entry name" value="ANTIPORTER SUBUNIT MNHG2-RELATED"/>
    <property type="match status" value="1"/>
</dbReference>
<dbReference type="RefSeq" id="WP_070118228.1">
    <property type="nucleotide sequence ID" value="NZ_CAXATG010000001.1"/>
</dbReference>
<keyword evidence="1" id="KW-0812">Transmembrane</keyword>
<dbReference type="PANTHER" id="PTHR34703">
    <property type="entry name" value="ANTIPORTER SUBUNIT MNHG2-RELATED"/>
    <property type="match status" value="1"/>
</dbReference>
<feature type="transmembrane region" description="Helical" evidence="1">
    <location>
        <begin position="12"/>
        <end position="32"/>
    </location>
</feature>
<dbReference type="STRING" id="1524254.PHACT_07675"/>
<organism evidence="2 3">
    <name type="scientific">Pseudohongiella acticola</name>
    <dbReference type="NCBI Taxonomy" id="1524254"/>
    <lineage>
        <taxon>Bacteria</taxon>
        <taxon>Pseudomonadati</taxon>
        <taxon>Pseudomonadota</taxon>
        <taxon>Gammaproteobacteria</taxon>
        <taxon>Pseudomonadales</taxon>
        <taxon>Pseudohongiellaceae</taxon>
        <taxon>Pseudohongiella</taxon>
    </lineage>
</organism>
<accession>A0A1E8CNH0</accession>
<keyword evidence="1" id="KW-0472">Membrane</keyword>
<protein>
    <recommendedName>
        <fullName evidence="4">Cation:proton antiporter</fullName>
    </recommendedName>
</protein>
<evidence type="ECO:0000313" key="2">
    <source>
        <dbReference type="EMBL" id="OFE14009.1"/>
    </source>
</evidence>
<evidence type="ECO:0008006" key="4">
    <source>
        <dbReference type="Google" id="ProtNLM"/>
    </source>
</evidence>
<dbReference type="InterPro" id="IPR005133">
    <property type="entry name" value="PhaG_MnhG_YufB"/>
</dbReference>
<sequence length="118" mass="12712">MATFLSDAVFYLGWGFMLAGTAFFVTAALGLLRFPDLYSRLHAITKTDTLGLGLLALGLALLDPSWRTCLILLLVWLLVMASGSVNCQLLARFNLAQDEAGSDVPNKDLTEGDNSDVS</sequence>
<dbReference type="GO" id="GO:0015385">
    <property type="term" value="F:sodium:proton antiporter activity"/>
    <property type="evidence" value="ECO:0007669"/>
    <property type="project" value="TreeGrafter"/>
</dbReference>
<dbReference type="EMBL" id="MASR01000001">
    <property type="protein sequence ID" value="OFE14009.1"/>
    <property type="molecule type" value="Genomic_DNA"/>
</dbReference>
<dbReference type="AlphaFoldDB" id="A0A1E8CNH0"/>
<evidence type="ECO:0000256" key="1">
    <source>
        <dbReference type="SAM" id="Phobius"/>
    </source>
</evidence>
<dbReference type="Pfam" id="PF03334">
    <property type="entry name" value="PhaG_MnhG_YufB"/>
    <property type="match status" value="1"/>
</dbReference>
<gene>
    <name evidence="2" type="ORF">PHACT_07675</name>
</gene>
<reference evidence="3" key="1">
    <citation type="submission" date="2016-07" db="EMBL/GenBank/DDBJ databases">
        <authorList>
            <person name="Florea S."/>
            <person name="Webb J.S."/>
            <person name="Jaromczyk J."/>
            <person name="Schardl C.L."/>
        </authorList>
    </citation>
    <scope>NUCLEOTIDE SEQUENCE [LARGE SCALE GENOMIC DNA]</scope>
    <source>
        <strain evidence="3">KCTC 42131</strain>
    </source>
</reference>
<dbReference type="Proteomes" id="UP000175669">
    <property type="component" value="Unassembled WGS sequence"/>
</dbReference>